<organism evidence="2 3">
    <name type="scientific">Eiseniibacteriota bacterium</name>
    <dbReference type="NCBI Taxonomy" id="2212470"/>
    <lineage>
        <taxon>Bacteria</taxon>
        <taxon>Candidatus Eiseniibacteriota</taxon>
    </lineage>
</organism>
<keyword evidence="1" id="KW-1133">Transmembrane helix</keyword>
<gene>
    <name evidence="2" type="ORF">ACFL2Z_04860</name>
</gene>
<dbReference type="Proteomes" id="UP001594288">
    <property type="component" value="Unassembled WGS sequence"/>
</dbReference>
<feature type="transmembrane region" description="Helical" evidence="1">
    <location>
        <begin position="81"/>
        <end position="108"/>
    </location>
</feature>
<keyword evidence="1" id="KW-0472">Membrane</keyword>
<keyword evidence="3" id="KW-1185">Reference proteome</keyword>
<keyword evidence="1" id="KW-0812">Transmembrane</keyword>
<feature type="transmembrane region" description="Helical" evidence="1">
    <location>
        <begin position="42"/>
        <end position="69"/>
    </location>
</feature>
<reference evidence="2 3" key="1">
    <citation type="submission" date="2024-09" db="EMBL/GenBank/DDBJ databases">
        <authorList>
            <person name="D'Angelo T."/>
        </authorList>
    </citation>
    <scope>NUCLEOTIDE SEQUENCE [LARGE SCALE GENOMIC DNA]</scope>
    <source>
        <strain evidence="2">SAG AM-311-F02</strain>
    </source>
</reference>
<feature type="transmembrane region" description="Helical" evidence="1">
    <location>
        <begin position="7"/>
        <end position="30"/>
    </location>
</feature>
<dbReference type="EMBL" id="JBHPEI010000090">
    <property type="protein sequence ID" value="MFC1800220.1"/>
    <property type="molecule type" value="Genomic_DNA"/>
</dbReference>
<comment type="caution">
    <text evidence="2">The sequence shown here is derived from an EMBL/GenBank/DDBJ whole genome shotgun (WGS) entry which is preliminary data.</text>
</comment>
<evidence type="ECO:0000313" key="2">
    <source>
        <dbReference type="EMBL" id="MFC1800220.1"/>
    </source>
</evidence>
<proteinExistence type="predicted"/>
<protein>
    <submittedName>
        <fullName evidence="2">Uncharacterized protein</fullName>
    </submittedName>
</protein>
<sequence>MEKHITLAGAFNLAMGIMGILGVITASLMMATLEKYIEEPDAAAIAILAVSLGISYLAVISTAQIICAIGLLKRRPWSRVLMIIVSAVKLLSIPIGTALGIYTIWVLIQDETKTILNAGSNIPST</sequence>
<name>A0ABV6YQ72_UNCEI</name>
<accession>A0ABV6YQ72</accession>
<evidence type="ECO:0000256" key="1">
    <source>
        <dbReference type="SAM" id="Phobius"/>
    </source>
</evidence>
<evidence type="ECO:0000313" key="3">
    <source>
        <dbReference type="Proteomes" id="UP001594288"/>
    </source>
</evidence>